<sequence length="97" mass="10730">MRDALLALSDHRGQVLDHSEKSWASVTFSGARHTVTMLFAGAEAAAAAEFFIAALPEHEFTIPRRLVADATICEVEHRMVPSPRMVVRCEILLLVED</sequence>
<evidence type="ECO:0000313" key="2">
    <source>
        <dbReference type="Proteomes" id="UP000561438"/>
    </source>
</evidence>
<dbReference type="Proteomes" id="UP000561438">
    <property type="component" value="Unassembled WGS sequence"/>
</dbReference>
<dbReference type="EMBL" id="JABWGV010000001">
    <property type="protein sequence ID" value="NVD43660.1"/>
    <property type="molecule type" value="Genomic_DNA"/>
</dbReference>
<proteinExistence type="predicted"/>
<dbReference type="AlphaFoldDB" id="A0A850GZL4"/>
<protein>
    <submittedName>
        <fullName evidence="1">Uncharacterized protein</fullName>
    </submittedName>
</protein>
<name>A0A850GZL4_9SPHN</name>
<comment type="caution">
    <text evidence="1">The sequence shown here is derived from an EMBL/GenBank/DDBJ whole genome shotgun (WGS) entry which is preliminary data.</text>
</comment>
<accession>A0A850GZL4</accession>
<evidence type="ECO:0000313" key="1">
    <source>
        <dbReference type="EMBL" id="NVD43660.1"/>
    </source>
</evidence>
<keyword evidence="2" id="KW-1185">Reference proteome</keyword>
<reference evidence="1 2" key="1">
    <citation type="submission" date="2020-06" db="EMBL/GenBank/DDBJ databases">
        <title>Altererythrobacter sp. HHU K3-1.</title>
        <authorList>
            <person name="Zhang D."/>
            <person name="Xue H."/>
        </authorList>
    </citation>
    <scope>NUCLEOTIDE SEQUENCE [LARGE SCALE GENOMIC DNA]</scope>
    <source>
        <strain evidence="1 2">HHU K3-1</strain>
    </source>
</reference>
<organism evidence="1 2">
    <name type="scientific">Qipengyuania atrilutea</name>
    <dbReference type="NCBI Taxonomy" id="2744473"/>
    <lineage>
        <taxon>Bacteria</taxon>
        <taxon>Pseudomonadati</taxon>
        <taxon>Pseudomonadota</taxon>
        <taxon>Alphaproteobacteria</taxon>
        <taxon>Sphingomonadales</taxon>
        <taxon>Erythrobacteraceae</taxon>
        <taxon>Qipengyuania</taxon>
    </lineage>
</organism>
<gene>
    <name evidence="1" type="ORF">HUV48_01340</name>
</gene>